<dbReference type="Proteomes" id="UP000191554">
    <property type="component" value="Unassembled WGS sequence"/>
</dbReference>
<dbReference type="STRING" id="48256.CLHUN_39050"/>
<name>A0A1V4SEJ9_RUMHU</name>
<dbReference type="OrthoDB" id="2064208at2"/>
<gene>
    <name evidence="1" type="ORF">CLHUN_39050</name>
</gene>
<sequence length="297" mass="34997">MVKGFVFFRDGKIPFVIEDYRMELFTDDSLLKDFTKEHNFKNNYILQGQYFGNGFQAQKAMFLVERSIGNTCYLRCYIINMLTVEDAYDTIGLQSPSLDDVFRYGYNYLDMVRAGVNLAVEPKDIYKTQFDMNDRQYELTYRIGHDNRLGLLEDFDRKGELLVPLKTIEIQECYDISMVLCRLAMFMTSQAEAPFKRITLYKDGRPRGWFYCPLVSKEAVSVRDMMFYEFDVMRYIPKILNNIALDSGNKIRKSISLGHLGNFDSLFSPSDSWNRLWRLNICLINWITKRLKTQGFR</sequence>
<organism evidence="1 2">
    <name type="scientific">Ruminiclostridium hungatei</name>
    <name type="common">Clostridium hungatei</name>
    <dbReference type="NCBI Taxonomy" id="48256"/>
    <lineage>
        <taxon>Bacteria</taxon>
        <taxon>Bacillati</taxon>
        <taxon>Bacillota</taxon>
        <taxon>Clostridia</taxon>
        <taxon>Eubacteriales</taxon>
        <taxon>Oscillospiraceae</taxon>
        <taxon>Ruminiclostridium</taxon>
    </lineage>
</organism>
<accession>A0A1V4SEJ9</accession>
<proteinExistence type="predicted"/>
<dbReference type="EMBL" id="MZGX01000032">
    <property type="protein sequence ID" value="OPX42254.1"/>
    <property type="molecule type" value="Genomic_DNA"/>
</dbReference>
<evidence type="ECO:0000313" key="2">
    <source>
        <dbReference type="Proteomes" id="UP000191554"/>
    </source>
</evidence>
<evidence type="ECO:0000313" key="1">
    <source>
        <dbReference type="EMBL" id="OPX42254.1"/>
    </source>
</evidence>
<dbReference type="AlphaFoldDB" id="A0A1V4SEJ9"/>
<comment type="caution">
    <text evidence="1">The sequence shown here is derived from an EMBL/GenBank/DDBJ whole genome shotgun (WGS) entry which is preliminary data.</text>
</comment>
<keyword evidence="2" id="KW-1185">Reference proteome</keyword>
<protein>
    <submittedName>
        <fullName evidence="1">Uncharacterized protein</fullName>
    </submittedName>
</protein>
<reference evidence="1 2" key="1">
    <citation type="submission" date="2017-03" db="EMBL/GenBank/DDBJ databases">
        <title>Genome sequence of Clostridium hungatei DSM 14427.</title>
        <authorList>
            <person name="Poehlein A."/>
            <person name="Daniel R."/>
        </authorList>
    </citation>
    <scope>NUCLEOTIDE SEQUENCE [LARGE SCALE GENOMIC DNA]</scope>
    <source>
        <strain evidence="1 2">DSM 14427</strain>
    </source>
</reference>
<dbReference type="RefSeq" id="WP_080066370.1">
    <property type="nucleotide sequence ID" value="NZ_MZGX01000032.1"/>
</dbReference>